<evidence type="ECO:0000313" key="2">
    <source>
        <dbReference type="Proteomes" id="UP000622797"/>
    </source>
</evidence>
<dbReference type="OrthoDB" id="5062243at2759"/>
<organism evidence="1 2">
    <name type="scientific">Fusarium sarcochroum</name>
    <dbReference type="NCBI Taxonomy" id="1208366"/>
    <lineage>
        <taxon>Eukaryota</taxon>
        <taxon>Fungi</taxon>
        <taxon>Dikarya</taxon>
        <taxon>Ascomycota</taxon>
        <taxon>Pezizomycotina</taxon>
        <taxon>Sordariomycetes</taxon>
        <taxon>Hypocreomycetidae</taxon>
        <taxon>Hypocreales</taxon>
        <taxon>Nectriaceae</taxon>
        <taxon>Fusarium</taxon>
        <taxon>Fusarium lateritium species complex</taxon>
    </lineage>
</organism>
<evidence type="ECO:0000313" key="1">
    <source>
        <dbReference type="EMBL" id="KAF4966130.1"/>
    </source>
</evidence>
<accession>A0A8H4TY85</accession>
<feature type="non-terminal residue" evidence="1">
    <location>
        <position position="1"/>
    </location>
</feature>
<proteinExistence type="predicted"/>
<dbReference type="Proteomes" id="UP000622797">
    <property type="component" value="Unassembled WGS sequence"/>
</dbReference>
<reference evidence="1" key="1">
    <citation type="journal article" date="2020" name="BMC Genomics">
        <title>Correction to: Identification and distribution of gene clusters required for synthesis of sphingolipid metabolism inhibitors in diverse species of the filamentous fungus Fusarium.</title>
        <authorList>
            <person name="Kim H.S."/>
            <person name="Lohmar J.M."/>
            <person name="Busman M."/>
            <person name="Brown D.W."/>
            <person name="Naumann T.A."/>
            <person name="Divon H.H."/>
            <person name="Lysoe E."/>
            <person name="Uhlig S."/>
            <person name="Proctor R.H."/>
        </authorList>
    </citation>
    <scope>NUCLEOTIDE SEQUENCE</scope>
    <source>
        <strain evidence="1">NRRL 20472</strain>
    </source>
</reference>
<gene>
    <name evidence="1" type="ORF">FSARC_6181</name>
</gene>
<name>A0A8H4TY85_9HYPO</name>
<comment type="caution">
    <text evidence="1">The sequence shown here is derived from an EMBL/GenBank/DDBJ whole genome shotgun (WGS) entry which is preliminary data.</text>
</comment>
<sequence>PEIRRRIWALAHDAHAPRAYFVCVKLDPTDRAYQQMTIHHVVPESVQFRPYPDPPQSLGNTWALKQACHESRKEVAHAWKTFKPEKIMRMGIRNGEGNPSKVAPYEMRGASFGLSVVIDGARDLVIAESWRIFGSQLSRATAVGGLRVPKPGEVSRYFGLSAIKHLAVPHEASIPVSWYAYSFKRFKAAFPNLRVLYIYIIPALLVDDKDERIPKGYLALDKRAGHDAPASFQTRDRIFYELDPAKMEFAGATPSCFASFVDLEFWTKREALEGITVKFLSWMWIN</sequence>
<dbReference type="AlphaFoldDB" id="A0A8H4TY85"/>
<dbReference type="EMBL" id="JABEXW010000304">
    <property type="protein sequence ID" value="KAF4966130.1"/>
    <property type="molecule type" value="Genomic_DNA"/>
</dbReference>
<protein>
    <submittedName>
        <fullName evidence="1">Uncharacterized protein</fullName>
    </submittedName>
</protein>
<reference evidence="1" key="2">
    <citation type="submission" date="2020-05" db="EMBL/GenBank/DDBJ databases">
        <authorList>
            <person name="Kim H.-S."/>
            <person name="Proctor R.H."/>
            <person name="Brown D.W."/>
        </authorList>
    </citation>
    <scope>NUCLEOTIDE SEQUENCE</scope>
    <source>
        <strain evidence="1">NRRL 20472</strain>
    </source>
</reference>
<keyword evidence="2" id="KW-1185">Reference proteome</keyword>